<dbReference type="PANTHER" id="PTHR36108:SF13">
    <property type="entry name" value="COLOSSIN-B-RELATED"/>
    <property type="match status" value="1"/>
</dbReference>
<dbReference type="RefSeq" id="WP_170829214.1">
    <property type="nucleotide sequence ID" value="NZ_FMWL01000001.1"/>
</dbReference>
<keyword evidence="6" id="KW-0812">Transmembrane</keyword>
<gene>
    <name evidence="10" type="ORF">SAMN03080599_00214</name>
</gene>
<evidence type="ECO:0000256" key="2">
    <source>
        <dbReference type="ARBA" id="ARBA00007257"/>
    </source>
</evidence>
<dbReference type="InterPro" id="IPR033764">
    <property type="entry name" value="Sdr_B"/>
</dbReference>
<feature type="signal peptide" evidence="7">
    <location>
        <begin position="1"/>
        <end position="29"/>
    </location>
</feature>
<keyword evidence="3" id="KW-0964">Secreted</keyword>
<dbReference type="PANTHER" id="PTHR36108">
    <property type="entry name" value="COLOSSIN-B-RELATED"/>
    <property type="match status" value="1"/>
</dbReference>
<feature type="transmembrane region" description="Helical" evidence="6">
    <location>
        <begin position="586"/>
        <end position="605"/>
    </location>
</feature>
<keyword evidence="4 7" id="KW-0732">Signal</keyword>
<dbReference type="SUPFAM" id="SSF117074">
    <property type="entry name" value="Hypothetical protein PA1324"/>
    <property type="match status" value="1"/>
</dbReference>
<evidence type="ECO:0000256" key="5">
    <source>
        <dbReference type="SAM" id="MobiDB-lite"/>
    </source>
</evidence>
<feature type="domain" description="SD-repeat containing protein B" evidence="8">
    <location>
        <begin position="441"/>
        <end position="532"/>
    </location>
</feature>
<dbReference type="Pfam" id="PF19407">
    <property type="entry name" value="DUF5979"/>
    <property type="match status" value="1"/>
</dbReference>
<accession>A0A1G5RR90</accession>
<evidence type="ECO:0000256" key="7">
    <source>
        <dbReference type="SAM" id="SignalP"/>
    </source>
</evidence>
<sequence>MSGIKNKLKSLVSLMMIFAMIFTSAPSMADEVLDFTGTFQVFAGQNEEIGSAAVEIDDSLLTIHVTMEPDWPADAYSLYILEAEPTDRLNPGHAPEKNEALDGATDFTIGPIDLSLPELAPGQCLTRYLVLHIVSGTETAYPGDIIKPCKGPWYGYITVTICKPKTTPTGSITLEKVVVDSEGQSLTTDLTPFELTITHPDSTTTTTTITGNGTAPPITDLPLGTYTISEAVPEHYTLQSIQAGNMTVTHDLQITISEADLDHHVTVTNRKDATDTPDTWSLSLIKKVVDANDKPVTDTKNFDLEIKYPDGSLHTQTLKGDGIPVTLSSLDPGTYTITEVPPDGYLLKSLQSGDMTTDSALEITLSENDLPRIVEVTVTNQQVPGDTPPGPGPEPEPDPKPDPEPEPEPDPDPPEDTTPPSEPGTPSNPPEKRGEINVHKFLDTNQNNHQEPSEFDMQKITFELYAADKTTLLSTKKTGPDGDLTFTNLRYGTYYLREVSDYTITSPDFSADGFTTSPITINSTQALTFNVGNFRDTSTEDVPPDPNPPLGPPDEPPDIEIVEEDPPPLGAPPWEPPNTLPPTGEVPAAMLNLLGTLLLLVGAFLKYQY</sequence>
<feature type="chain" id="PRO_5011648843" evidence="7">
    <location>
        <begin position="30"/>
        <end position="609"/>
    </location>
</feature>
<evidence type="ECO:0000313" key="11">
    <source>
        <dbReference type="Proteomes" id="UP000199208"/>
    </source>
</evidence>
<keyword evidence="6" id="KW-0472">Membrane</keyword>
<dbReference type="STRING" id="1120920.SAMN03080599_00214"/>
<keyword evidence="6" id="KW-1133">Transmembrane helix</keyword>
<evidence type="ECO:0000256" key="6">
    <source>
        <dbReference type="SAM" id="Phobius"/>
    </source>
</evidence>
<evidence type="ECO:0000256" key="1">
    <source>
        <dbReference type="ARBA" id="ARBA00004613"/>
    </source>
</evidence>
<name>A0A1G5RR90_9FIRM</name>
<feature type="compositionally biased region" description="Acidic residues" evidence="5">
    <location>
        <begin position="555"/>
        <end position="566"/>
    </location>
</feature>
<dbReference type="EMBL" id="FMWL01000001">
    <property type="protein sequence ID" value="SCZ76390.1"/>
    <property type="molecule type" value="Genomic_DNA"/>
</dbReference>
<dbReference type="AlphaFoldDB" id="A0A1G5RR90"/>
<keyword evidence="11" id="KW-1185">Reference proteome</keyword>
<evidence type="ECO:0000256" key="3">
    <source>
        <dbReference type="ARBA" id="ARBA00022525"/>
    </source>
</evidence>
<proteinExistence type="inferred from homology"/>
<dbReference type="Pfam" id="PF17210">
    <property type="entry name" value="SdrD_B"/>
    <property type="match status" value="1"/>
</dbReference>
<evidence type="ECO:0000313" key="10">
    <source>
        <dbReference type="EMBL" id="SCZ76390.1"/>
    </source>
</evidence>
<feature type="compositionally biased region" description="Pro residues" evidence="5">
    <location>
        <begin position="567"/>
        <end position="580"/>
    </location>
</feature>
<evidence type="ECO:0000256" key="4">
    <source>
        <dbReference type="ARBA" id="ARBA00022729"/>
    </source>
</evidence>
<dbReference type="InterPro" id="IPR013783">
    <property type="entry name" value="Ig-like_fold"/>
</dbReference>
<feature type="domain" description="DUF5979" evidence="9">
    <location>
        <begin position="173"/>
        <end position="270"/>
    </location>
</feature>
<comment type="subcellular location">
    <subcellularLocation>
        <location evidence="1">Secreted</location>
    </subcellularLocation>
</comment>
<feature type="region of interest" description="Disordered" evidence="5">
    <location>
        <begin position="534"/>
        <end position="582"/>
    </location>
</feature>
<reference evidence="10 11" key="1">
    <citation type="submission" date="2016-10" db="EMBL/GenBank/DDBJ databases">
        <authorList>
            <person name="de Groot N.N."/>
        </authorList>
    </citation>
    <scope>NUCLEOTIDE SEQUENCE [LARGE SCALE GENOMIC DNA]</scope>
    <source>
        <strain evidence="10 11">DSM 2784</strain>
    </source>
</reference>
<protein>
    <submittedName>
        <fullName evidence="10">Cna protein B-type domain-containing protein</fullName>
    </submittedName>
</protein>
<feature type="region of interest" description="Disordered" evidence="5">
    <location>
        <begin position="379"/>
        <end position="434"/>
    </location>
</feature>
<evidence type="ECO:0000259" key="8">
    <source>
        <dbReference type="Pfam" id="PF17210"/>
    </source>
</evidence>
<dbReference type="Gene3D" id="2.60.40.10">
    <property type="entry name" value="Immunoglobulins"/>
    <property type="match status" value="2"/>
</dbReference>
<dbReference type="InterPro" id="IPR046022">
    <property type="entry name" value="DUF5979"/>
</dbReference>
<feature type="compositionally biased region" description="Pro residues" evidence="5">
    <location>
        <begin position="544"/>
        <end position="554"/>
    </location>
</feature>
<feature type="compositionally biased region" description="Acidic residues" evidence="5">
    <location>
        <begin position="404"/>
        <end position="415"/>
    </location>
</feature>
<organism evidence="10 11">
    <name type="scientific">Acidaminobacter hydrogenoformans DSM 2784</name>
    <dbReference type="NCBI Taxonomy" id="1120920"/>
    <lineage>
        <taxon>Bacteria</taxon>
        <taxon>Bacillati</taxon>
        <taxon>Bacillota</taxon>
        <taxon>Clostridia</taxon>
        <taxon>Peptostreptococcales</taxon>
        <taxon>Acidaminobacteraceae</taxon>
        <taxon>Acidaminobacter</taxon>
    </lineage>
</organism>
<feature type="compositionally biased region" description="Pro residues" evidence="5">
    <location>
        <begin position="416"/>
        <end position="429"/>
    </location>
</feature>
<dbReference type="Proteomes" id="UP000199208">
    <property type="component" value="Unassembled WGS sequence"/>
</dbReference>
<evidence type="ECO:0000259" key="9">
    <source>
        <dbReference type="Pfam" id="PF19407"/>
    </source>
</evidence>
<comment type="similarity">
    <text evidence="2">Belongs to the serine-aspartate repeat-containing protein (SDr) family.</text>
</comment>